<evidence type="ECO:0000259" key="2">
    <source>
        <dbReference type="Pfam" id="PF03703"/>
    </source>
</evidence>
<evidence type="ECO:0000256" key="1">
    <source>
        <dbReference type="SAM" id="Phobius"/>
    </source>
</evidence>
<name>A0ABD6DWK5_9EURY</name>
<sequence>MRILRMFGSVEIRSWHLCGIVAGGVGGTTPTLTRNKENIHSDIVSAVSMAPDQSTAAQFDWISLDDDEEVVWADTPHESSLVPALVVGVPLAIVLVGIPIIVAAYLHRENTEYVVTNRALYRKSGIISRNVQRVDLGKVQNTTYSQGFFGQRFGYGTVEVSTAGGSGVELTFDSISDPKRVQELINTQTKDDGSDRPDDKAAVLDEILTELRAIRVAVEAPEQEEAGTSEEL</sequence>
<keyword evidence="1" id="KW-0812">Transmembrane</keyword>
<reference evidence="3 4" key="1">
    <citation type="journal article" date="2019" name="Int. J. Syst. Evol. Microbiol.">
        <title>The Global Catalogue of Microorganisms (GCM) 10K type strain sequencing project: providing services to taxonomists for standard genome sequencing and annotation.</title>
        <authorList>
            <consortium name="The Broad Institute Genomics Platform"/>
            <consortium name="The Broad Institute Genome Sequencing Center for Infectious Disease"/>
            <person name="Wu L."/>
            <person name="Ma J."/>
        </authorList>
    </citation>
    <scope>NUCLEOTIDE SEQUENCE [LARGE SCALE GENOMIC DNA]</scope>
    <source>
        <strain evidence="3 4">CGMCC 1.10387</strain>
    </source>
</reference>
<keyword evidence="4" id="KW-1185">Reference proteome</keyword>
<evidence type="ECO:0000313" key="3">
    <source>
        <dbReference type="EMBL" id="MFD1686279.1"/>
    </source>
</evidence>
<accession>A0ABD6DWK5</accession>
<comment type="caution">
    <text evidence="3">The sequence shown here is derived from an EMBL/GenBank/DDBJ whole genome shotgun (WGS) entry which is preliminary data.</text>
</comment>
<dbReference type="AlphaFoldDB" id="A0ABD6DWK5"/>
<dbReference type="RefSeq" id="WP_345780212.1">
    <property type="nucleotide sequence ID" value="NZ_JANHAW010000003.1"/>
</dbReference>
<dbReference type="Pfam" id="PF03703">
    <property type="entry name" value="bPH_2"/>
    <property type="match status" value="1"/>
</dbReference>
<feature type="domain" description="YdbS-like PH" evidence="2">
    <location>
        <begin position="110"/>
        <end position="185"/>
    </location>
</feature>
<dbReference type="PANTHER" id="PTHR37938:SF1">
    <property type="entry name" value="BLL0215 PROTEIN"/>
    <property type="match status" value="1"/>
</dbReference>
<dbReference type="Proteomes" id="UP001597092">
    <property type="component" value="Unassembled WGS sequence"/>
</dbReference>
<keyword evidence="1" id="KW-1133">Transmembrane helix</keyword>
<gene>
    <name evidence="3" type="ORF">ACFSAS_11705</name>
</gene>
<organism evidence="3 4">
    <name type="scientific">Halobellus litoreus</name>
    <dbReference type="NCBI Taxonomy" id="755310"/>
    <lineage>
        <taxon>Archaea</taxon>
        <taxon>Methanobacteriati</taxon>
        <taxon>Methanobacteriota</taxon>
        <taxon>Stenosarchaea group</taxon>
        <taxon>Halobacteria</taxon>
        <taxon>Halobacteriales</taxon>
        <taxon>Haloferacaceae</taxon>
        <taxon>Halobellus</taxon>
    </lineage>
</organism>
<dbReference type="PANTHER" id="PTHR37938">
    <property type="entry name" value="BLL0215 PROTEIN"/>
    <property type="match status" value="1"/>
</dbReference>
<dbReference type="EMBL" id="JBHUDP010000003">
    <property type="protein sequence ID" value="MFD1686279.1"/>
    <property type="molecule type" value="Genomic_DNA"/>
</dbReference>
<keyword evidence="1" id="KW-0472">Membrane</keyword>
<proteinExistence type="predicted"/>
<dbReference type="InterPro" id="IPR005182">
    <property type="entry name" value="YdbS-like_PH"/>
</dbReference>
<feature type="transmembrane region" description="Helical" evidence="1">
    <location>
        <begin position="81"/>
        <end position="106"/>
    </location>
</feature>
<protein>
    <submittedName>
        <fullName evidence="3">PH domain-containing protein</fullName>
    </submittedName>
</protein>
<evidence type="ECO:0000313" key="4">
    <source>
        <dbReference type="Proteomes" id="UP001597092"/>
    </source>
</evidence>